<evidence type="ECO:0000256" key="4">
    <source>
        <dbReference type="ARBA" id="ARBA00023012"/>
    </source>
</evidence>
<gene>
    <name evidence="12" type="ORF">SVA_2193</name>
</gene>
<proteinExistence type="predicted"/>
<keyword evidence="4" id="KW-0902">Two-component regulatory system</keyword>
<keyword evidence="2" id="KW-0963">Cytoplasm</keyword>
<dbReference type="InterPro" id="IPR001789">
    <property type="entry name" value="Sig_transdc_resp-reg_receiver"/>
</dbReference>
<dbReference type="Gene3D" id="6.10.250.690">
    <property type="match status" value="1"/>
</dbReference>
<dbReference type="GO" id="GO:0000976">
    <property type="term" value="F:transcription cis-regulatory region binding"/>
    <property type="evidence" value="ECO:0007669"/>
    <property type="project" value="TreeGrafter"/>
</dbReference>
<name>A0A1B4V5E2_9GAMM</name>
<keyword evidence="5" id="KW-0805">Transcription regulation</keyword>
<keyword evidence="7" id="KW-0804">Transcription</keyword>
<evidence type="ECO:0000259" key="11">
    <source>
        <dbReference type="PROSITE" id="PS51755"/>
    </source>
</evidence>
<dbReference type="CDD" id="cd00383">
    <property type="entry name" value="trans_reg_C"/>
    <property type="match status" value="1"/>
</dbReference>
<evidence type="ECO:0000256" key="6">
    <source>
        <dbReference type="ARBA" id="ARBA00023125"/>
    </source>
</evidence>
<dbReference type="InterPro" id="IPR039420">
    <property type="entry name" value="WalR-like"/>
</dbReference>
<keyword evidence="6 9" id="KW-0238">DNA-binding</keyword>
<dbReference type="OrthoDB" id="9802426at2"/>
<accession>A0A1B4V5E2</accession>
<feature type="modified residue" description="4-aspartylphosphate" evidence="8">
    <location>
        <position position="51"/>
    </location>
</feature>
<dbReference type="GO" id="GO:0032993">
    <property type="term" value="C:protein-DNA complex"/>
    <property type="evidence" value="ECO:0007669"/>
    <property type="project" value="TreeGrafter"/>
</dbReference>
<evidence type="ECO:0000256" key="2">
    <source>
        <dbReference type="ARBA" id="ARBA00022490"/>
    </source>
</evidence>
<evidence type="ECO:0000313" key="12">
    <source>
        <dbReference type="EMBL" id="BAU48743.1"/>
    </source>
</evidence>
<dbReference type="InterPro" id="IPR036388">
    <property type="entry name" value="WH-like_DNA-bd_sf"/>
</dbReference>
<dbReference type="FunFam" id="3.40.50.2300:FF:000002">
    <property type="entry name" value="DNA-binding response regulator PhoP"/>
    <property type="match status" value="1"/>
</dbReference>
<dbReference type="Gene3D" id="1.10.10.10">
    <property type="entry name" value="Winged helix-like DNA-binding domain superfamily/Winged helix DNA-binding domain"/>
    <property type="match status" value="1"/>
</dbReference>
<keyword evidence="3 8" id="KW-0597">Phosphoprotein</keyword>
<evidence type="ECO:0000256" key="7">
    <source>
        <dbReference type="ARBA" id="ARBA00023163"/>
    </source>
</evidence>
<dbReference type="Pfam" id="PF00072">
    <property type="entry name" value="Response_reg"/>
    <property type="match status" value="1"/>
</dbReference>
<dbReference type="GO" id="GO:0006355">
    <property type="term" value="P:regulation of DNA-templated transcription"/>
    <property type="evidence" value="ECO:0007669"/>
    <property type="project" value="InterPro"/>
</dbReference>
<dbReference type="PROSITE" id="PS50110">
    <property type="entry name" value="RESPONSE_REGULATORY"/>
    <property type="match status" value="1"/>
</dbReference>
<sequence length="221" mass="24079">MRLLLVEDDELLGDAIRVALAHDHYVVEWARDGLAAERALRGDAFDLVLLDLQIPGRAGLDILKSLRAAGNAVPVLILTARDTVRDRVIGLDAGADDYLVKPFDLDELHARVRALMRRGSGRASAALEHGDIRLDPEAHTVAQRGEPVELSPREFALLRLLLENAGRVLSRGRLEEALYGGEADVGSNAVEVHVHHLRRKLGADLIHTVRGVGYLVKKAGA</sequence>
<evidence type="ECO:0000256" key="8">
    <source>
        <dbReference type="PROSITE-ProRule" id="PRU00169"/>
    </source>
</evidence>
<evidence type="ECO:0000259" key="10">
    <source>
        <dbReference type="PROSITE" id="PS50110"/>
    </source>
</evidence>
<evidence type="ECO:0000256" key="9">
    <source>
        <dbReference type="PROSITE-ProRule" id="PRU01091"/>
    </source>
</evidence>
<protein>
    <submittedName>
        <fullName evidence="12">Transcriptional regulator</fullName>
    </submittedName>
</protein>
<dbReference type="GO" id="GO:0000156">
    <property type="term" value="F:phosphorelay response regulator activity"/>
    <property type="evidence" value="ECO:0007669"/>
    <property type="project" value="TreeGrafter"/>
</dbReference>
<dbReference type="PROSITE" id="PS51755">
    <property type="entry name" value="OMPR_PHOB"/>
    <property type="match status" value="1"/>
</dbReference>
<dbReference type="RefSeq" id="WP_096461225.1">
    <property type="nucleotide sequence ID" value="NZ_AP014936.1"/>
</dbReference>
<dbReference type="PANTHER" id="PTHR48111">
    <property type="entry name" value="REGULATOR OF RPOS"/>
    <property type="match status" value="1"/>
</dbReference>
<dbReference type="InterPro" id="IPR011006">
    <property type="entry name" value="CheY-like_superfamily"/>
</dbReference>
<dbReference type="EMBL" id="AP014936">
    <property type="protein sequence ID" value="BAU48743.1"/>
    <property type="molecule type" value="Genomic_DNA"/>
</dbReference>
<dbReference type="GO" id="GO:0005829">
    <property type="term" value="C:cytosol"/>
    <property type="evidence" value="ECO:0007669"/>
    <property type="project" value="TreeGrafter"/>
</dbReference>
<evidence type="ECO:0000256" key="5">
    <source>
        <dbReference type="ARBA" id="ARBA00023015"/>
    </source>
</evidence>
<reference evidence="12 13" key="1">
    <citation type="submission" date="2015-08" db="EMBL/GenBank/DDBJ databases">
        <title>Complete genome sequence of Sulfurifustis variabilis.</title>
        <authorList>
            <person name="Miura A."/>
            <person name="Kojima H."/>
            <person name="Fukui M."/>
        </authorList>
    </citation>
    <scope>NUCLEOTIDE SEQUENCE [LARGE SCALE GENOMIC DNA]</scope>
    <source>
        <strain evidence="13">skN76</strain>
    </source>
</reference>
<organism evidence="12 13">
    <name type="scientific">Sulfurifustis variabilis</name>
    <dbReference type="NCBI Taxonomy" id="1675686"/>
    <lineage>
        <taxon>Bacteria</taxon>
        <taxon>Pseudomonadati</taxon>
        <taxon>Pseudomonadota</taxon>
        <taxon>Gammaproteobacteria</taxon>
        <taxon>Acidiferrobacterales</taxon>
        <taxon>Acidiferrobacteraceae</taxon>
        <taxon>Sulfurifustis</taxon>
    </lineage>
</organism>
<keyword evidence="13" id="KW-1185">Reference proteome</keyword>
<feature type="DNA-binding region" description="OmpR/PhoB-type" evidence="9">
    <location>
        <begin position="124"/>
        <end position="218"/>
    </location>
</feature>
<evidence type="ECO:0000313" key="13">
    <source>
        <dbReference type="Proteomes" id="UP000218899"/>
    </source>
</evidence>
<dbReference type="Proteomes" id="UP000218899">
    <property type="component" value="Chromosome"/>
</dbReference>
<feature type="domain" description="OmpR/PhoB-type" evidence="11">
    <location>
        <begin position="124"/>
        <end position="218"/>
    </location>
</feature>
<feature type="domain" description="Response regulatory" evidence="10">
    <location>
        <begin position="2"/>
        <end position="116"/>
    </location>
</feature>
<dbReference type="PANTHER" id="PTHR48111:SF35">
    <property type="entry name" value="TRANSCRIPTIONAL REGULATORY PROTEIN QSEB"/>
    <property type="match status" value="1"/>
</dbReference>
<dbReference type="AlphaFoldDB" id="A0A1B4V5E2"/>
<dbReference type="SUPFAM" id="SSF52172">
    <property type="entry name" value="CheY-like"/>
    <property type="match status" value="1"/>
</dbReference>
<dbReference type="SMART" id="SM00448">
    <property type="entry name" value="REC"/>
    <property type="match status" value="1"/>
</dbReference>
<dbReference type="FunFam" id="1.10.10.10:FF:000005">
    <property type="entry name" value="Two-component system response regulator"/>
    <property type="match status" value="1"/>
</dbReference>
<dbReference type="Gene3D" id="3.40.50.2300">
    <property type="match status" value="1"/>
</dbReference>
<dbReference type="InterPro" id="IPR001867">
    <property type="entry name" value="OmpR/PhoB-type_DNA-bd"/>
</dbReference>
<dbReference type="Pfam" id="PF00486">
    <property type="entry name" value="Trans_reg_C"/>
    <property type="match status" value="1"/>
</dbReference>
<dbReference type="SMART" id="SM00862">
    <property type="entry name" value="Trans_reg_C"/>
    <property type="match status" value="1"/>
</dbReference>
<evidence type="ECO:0000256" key="3">
    <source>
        <dbReference type="ARBA" id="ARBA00022553"/>
    </source>
</evidence>
<comment type="subcellular location">
    <subcellularLocation>
        <location evidence="1">Cytoplasm</location>
    </subcellularLocation>
</comment>
<evidence type="ECO:0000256" key="1">
    <source>
        <dbReference type="ARBA" id="ARBA00004496"/>
    </source>
</evidence>
<dbReference type="KEGG" id="sva:SVA_2193"/>